<proteinExistence type="predicted"/>
<feature type="signal peptide" evidence="1">
    <location>
        <begin position="1"/>
        <end position="23"/>
    </location>
</feature>
<sequence length="152" mass="17774">MKKFIISLLFTALLILVPKNSWAASLNKLPSTEYSEQWKVVIAKGDHEDPNLNKSDKPDLYNVYSMDIKNIGKENVKLVRVEAYRNDPNSTKEYELFTANYEQGKPSNPSFHHNNFSLYNKATKLKVMITWTDTSDTSKYPRKFREQFIFKQ</sequence>
<protein>
    <submittedName>
        <fullName evidence="2">Uncharacterized protein</fullName>
    </submittedName>
</protein>
<reference evidence="2 3" key="1">
    <citation type="submission" date="2021-03" db="EMBL/GenBank/DDBJ databases">
        <title>Antimicrobial resistance genes in bacteria isolated from Japanese honey, and their potential for conferring macrolide and lincosamide resistance in the American foulbrood pathogen Paenibacillus larvae.</title>
        <authorList>
            <person name="Okamoto M."/>
            <person name="Kumagai M."/>
            <person name="Kanamori H."/>
            <person name="Takamatsu D."/>
        </authorList>
    </citation>
    <scope>NUCLEOTIDE SEQUENCE [LARGE SCALE GENOMIC DNA]</scope>
    <source>
        <strain evidence="2 3">J1TS3</strain>
    </source>
</reference>
<dbReference type="EMBL" id="BOQT01000007">
    <property type="protein sequence ID" value="GIN21171.1"/>
    <property type="molecule type" value="Genomic_DNA"/>
</dbReference>
<evidence type="ECO:0000313" key="2">
    <source>
        <dbReference type="EMBL" id="GIN21171.1"/>
    </source>
</evidence>
<keyword evidence="1" id="KW-0732">Signal</keyword>
<feature type="chain" id="PRO_5045354873" evidence="1">
    <location>
        <begin position="24"/>
        <end position="152"/>
    </location>
</feature>
<accession>A0ABQ4K882</accession>
<comment type="caution">
    <text evidence="2">The sequence shown here is derived from an EMBL/GenBank/DDBJ whole genome shotgun (WGS) entry which is preliminary data.</text>
</comment>
<name>A0ABQ4K882_9BACI</name>
<gene>
    <name evidence="2" type="primary">yozF</name>
    <name evidence="2" type="ORF">J1TS3_23050</name>
</gene>
<keyword evidence="3" id="KW-1185">Reference proteome</keyword>
<evidence type="ECO:0000313" key="3">
    <source>
        <dbReference type="Proteomes" id="UP000680279"/>
    </source>
</evidence>
<dbReference type="Proteomes" id="UP000680279">
    <property type="component" value="Unassembled WGS sequence"/>
</dbReference>
<organism evidence="2 3">
    <name type="scientific">Siminovitchia fordii</name>
    <dbReference type="NCBI Taxonomy" id="254759"/>
    <lineage>
        <taxon>Bacteria</taxon>
        <taxon>Bacillati</taxon>
        <taxon>Bacillota</taxon>
        <taxon>Bacilli</taxon>
        <taxon>Bacillales</taxon>
        <taxon>Bacillaceae</taxon>
        <taxon>Siminovitchia</taxon>
    </lineage>
</organism>
<dbReference type="RefSeq" id="WP_212963041.1">
    <property type="nucleotide sequence ID" value="NZ_BOQT01000007.1"/>
</dbReference>
<evidence type="ECO:0000256" key="1">
    <source>
        <dbReference type="SAM" id="SignalP"/>
    </source>
</evidence>